<evidence type="ECO:0000313" key="2">
    <source>
        <dbReference type="Proteomes" id="UP000009183"/>
    </source>
</evidence>
<gene>
    <name evidence="1" type="ordered locus">VIT_19s0085g00670</name>
</gene>
<dbReference type="EMBL" id="FN595503">
    <property type="protein sequence ID" value="CBI24162.3"/>
    <property type="molecule type" value="Genomic_DNA"/>
</dbReference>
<name>D7T0U2_VITVI</name>
<protein>
    <submittedName>
        <fullName evidence="1">Uncharacterized protein</fullName>
    </submittedName>
</protein>
<evidence type="ECO:0000313" key="1">
    <source>
        <dbReference type="EMBL" id="CBI24162.3"/>
    </source>
</evidence>
<keyword evidence="2" id="KW-1185">Reference proteome</keyword>
<organism evidence="1 2">
    <name type="scientific">Vitis vinifera</name>
    <name type="common">Grape</name>
    <dbReference type="NCBI Taxonomy" id="29760"/>
    <lineage>
        <taxon>Eukaryota</taxon>
        <taxon>Viridiplantae</taxon>
        <taxon>Streptophyta</taxon>
        <taxon>Embryophyta</taxon>
        <taxon>Tracheophyta</taxon>
        <taxon>Spermatophyta</taxon>
        <taxon>Magnoliopsida</taxon>
        <taxon>eudicotyledons</taxon>
        <taxon>Gunneridae</taxon>
        <taxon>Pentapetalae</taxon>
        <taxon>rosids</taxon>
        <taxon>Vitales</taxon>
        <taxon>Vitaceae</taxon>
        <taxon>Viteae</taxon>
        <taxon>Vitis</taxon>
    </lineage>
</organism>
<dbReference type="PaxDb" id="29760-VIT_19s0085g00670.t01"/>
<dbReference type="Proteomes" id="UP000009183">
    <property type="component" value="Chromosome 19"/>
</dbReference>
<sequence length="112" mass="12462">MYSPGSIPYSNFFDMVELPNNFIFRTIFDHTSTDQHGHGKGHGEVGLNSIFSITVANSTVPHSVAVKVLLCQNPEGSYSRRRLWSNLLRLFSANLPMDLSHTCASPRIPSLN</sequence>
<dbReference type="HOGENOM" id="CLU_2150503_0_0_1"/>
<accession>D7T0U2</accession>
<dbReference type="AlphaFoldDB" id="D7T0U2"/>
<dbReference type="InParanoid" id="D7T0U2"/>
<proteinExistence type="predicted"/>
<reference evidence="2" key="1">
    <citation type="journal article" date="2007" name="Nature">
        <title>The grapevine genome sequence suggests ancestral hexaploidization in major angiosperm phyla.</title>
        <authorList>
            <consortium name="The French-Italian Public Consortium for Grapevine Genome Characterization."/>
            <person name="Jaillon O."/>
            <person name="Aury J.-M."/>
            <person name="Noel B."/>
            <person name="Policriti A."/>
            <person name="Clepet C."/>
            <person name="Casagrande A."/>
            <person name="Choisne N."/>
            <person name="Aubourg S."/>
            <person name="Vitulo N."/>
            <person name="Jubin C."/>
            <person name="Vezzi A."/>
            <person name="Legeai F."/>
            <person name="Hugueney P."/>
            <person name="Dasilva C."/>
            <person name="Horner D."/>
            <person name="Mica E."/>
            <person name="Jublot D."/>
            <person name="Poulain J."/>
            <person name="Bruyere C."/>
            <person name="Billault A."/>
            <person name="Segurens B."/>
            <person name="Gouyvenoux M."/>
            <person name="Ugarte E."/>
            <person name="Cattonaro F."/>
            <person name="Anthouard V."/>
            <person name="Vico V."/>
            <person name="Del Fabbro C."/>
            <person name="Alaux M."/>
            <person name="Di Gaspero G."/>
            <person name="Dumas V."/>
            <person name="Felice N."/>
            <person name="Paillard S."/>
            <person name="Juman I."/>
            <person name="Moroldo M."/>
            <person name="Scalabrin S."/>
            <person name="Canaguier A."/>
            <person name="Le Clainche I."/>
            <person name="Malacrida G."/>
            <person name="Durand E."/>
            <person name="Pesole G."/>
            <person name="Laucou V."/>
            <person name="Chatelet P."/>
            <person name="Merdinoglu D."/>
            <person name="Delledonne M."/>
            <person name="Pezzotti M."/>
            <person name="Lecharny A."/>
            <person name="Scarpelli C."/>
            <person name="Artiguenave F."/>
            <person name="Pe M.E."/>
            <person name="Valle G."/>
            <person name="Morgante M."/>
            <person name="Caboche M."/>
            <person name="Adam-Blondon A.-F."/>
            <person name="Weissenbach J."/>
            <person name="Quetier F."/>
            <person name="Wincker P."/>
        </authorList>
    </citation>
    <scope>NUCLEOTIDE SEQUENCE [LARGE SCALE GENOMIC DNA]</scope>
    <source>
        <strain evidence="2">cv. Pinot noir / PN40024</strain>
    </source>
</reference>